<dbReference type="PANTHER" id="PTHR13923">
    <property type="entry name" value="SEC31-RELATED PROTEIN"/>
    <property type="match status" value="1"/>
</dbReference>
<dbReference type="AlphaFoldDB" id="X6M8K1"/>
<dbReference type="GO" id="GO:0090110">
    <property type="term" value="P:COPII-coated vesicle cargo loading"/>
    <property type="evidence" value="ECO:0007669"/>
    <property type="project" value="TreeGrafter"/>
</dbReference>
<comment type="subcellular location">
    <subcellularLocation>
        <location evidence="1">Endoplasmic reticulum</location>
    </subcellularLocation>
</comment>
<feature type="non-terminal residue" evidence="8">
    <location>
        <position position="1"/>
    </location>
</feature>
<reference evidence="8 9" key="1">
    <citation type="journal article" date="2013" name="Curr. Biol.">
        <title>The Genome of the Foraminiferan Reticulomyxa filosa.</title>
        <authorList>
            <person name="Glockner G."/>
            <person name="Hulsmann N."/>
            <person name="Schleicher M."/>
            <person name="Noegel A.A."/>
            <person name="Eichinger L."/>
            <person name="Gallinger C."/>
            <person name="Pawlowski J."/>
            <person name="Sierra R."/>
            <person name="Euteneuer U."/>
            <person name="Pillet L."/>
            <person name="Moustafa A."/>
            <person name="Platzer M."/>
            <person name="Groth M."/>
            <person name="Szafranski K."/>
            <person name="Schliwa M."/>
        </authorList>
    </citation>
    <scope>NUCLEOTIDE SEQUENCE [LARGE SCALE GENOMIC DNA]</scope>
</reference>
<sequence>ELKKWKETLTVILSFCKDDTVKELCNLFGQRLVTERGDINGAIACYLCSQNMAQLIHLWNCELSALQSREQEEEGEALDLVLRECIERAFVFINAPNVTKSKENVEAVASILGQYATLLADQGSLQLSDQYEYEHKYKYKYKYKYKFKYKYEYKYQC</sequence>
<evidence type="ECO:0000313" key="9">
    <source>
        <dbReference type="Proteomes" id="UP000023152"/>
    </source>
</evidence>
<keyword evidence="6" id="KW-0931">ER-Golgi transport</keyword>
<protein>
    <recommendedName>
        <fullName evidence="7">Sec16 Sec23-binding domain-containing protein</fullName>
    </recommendedName>
</protein>
<evidence type="ECO:0000256" key="6">
    <source>
        <dbReference type="ARBA" id="ARBA00022892"/>
    </source>
</evidence>
<evidence type="ECO:0000256" key="1">
    <source>
        <dbReference type="ARBA" id="ARBA00004240"/>
    </source>
</evidence>
<evidence type="ECO:0000256" key="4">
    <source>
        <dbReference type="ARBA" id="ARBA00022737"/>
    </source>
</evidence>
<name>X6M8K1_RETFI</name>
<dbReference type="EMBL" id="ASPP01023787">
    <property type="protein sequence ID" value="ETO09956.1"/>
    <property type="molecule type" value="Genomic_DNA"/>
</dbReference>
<dbReference type="PANTHER" id="PTHR13923:SF11">
    <property type="entry name" value="SECRETORY 31, ISOFORM D"/>
    <property type="match status" value="1"/>
</dbReference>
<dbReference type="GO" id="GO:0070971">
    <property type="term" value="C:endoplasmic reticulum exit site"/>
    <property type="evidence" value="ECO:0007669"/>
    <property type="project" value="TreeGrafter"/>
</dbReference>
<evidence type="ECO:0000256" key="3">
    <source>
        <dbReference type="ARBA" id="ARBA00022574"/>
    </source>
</evidence>
<accession>X6M8K1</accession>
<dbReference type="InterPro" id="IPR040251">
    <property type="entry name" value="SEC31-like"/>
</dbReference>
<keyword evidence="2" id="KW-0813">Transport</keyword>
<dbReference type="Gene3D" id="1.25.40.1030">
    <property type="match status" value="1"/>
</dbReference>
<evidence type="ECO:0000256" key="2">
    <source>
        <dbReference type="ARBA" id="ARBA00022448"/>
    </source>
</evidence>
<keyword evidence="4" id="KW-0677">Repeat</keyword>
<dbReference type="InterPro" id="IPR024298">
    <property type="entry name" value="Sec16_Sec23-bd"/>
</dbReference>
<keyword evidence="5" id="KW-0256">Endoplasmic reticulum</keyword>
<dbReference type="OrthoDB" id="6491109at2759"/>
<comment type="caution">
    <text evidence="8">The sequence shown here is derived from an EMBL/GenBank/DDBJ whole genome shotgun (WGS) entry which is preliminary data.</text>
</comment>
<dbReference type="GO" id="GO:0005198">
    <property type="term" value="F:structural molecule activity"/>
    <property type="evidence" value="ECO:0007669"/>
    <property type="project" value="TreeGrafter"/>
</dbReference>
<proteinExistence type="predicted"/>
<dbReference type="Proteomes" id="UP000023152">
    <property type="component" value="Unassembled WGS sequence"/>
</dbReference>
<evidence type="ECO:0000256" key="5">
    <source>
        <dbReference type="ARBA" id="ARBA00022824"/>
    </source>
</evidence>
<gene>
    <name evidence="8" type="ORF">RFI_27422</name>
</gene>
<dbReference type="GO" id="GO:0030127">
    <property type="term" value="C:COPII vesicle coat"/>
    <property type="evidence" value="ECO:0007669"/>
    <property type="project" value="TreeGrafter"/>
</dbReference>
<evidence type="ECO:0000259" key="7">
    <source>
        <dbReference type="Pfam" id="PF12931"/>
    </source>
</evidence>
<organism evidence="8 9">
    <name type="scientific">Reticulomyxa filosa</name>
    <dbReference type="NCBI Taxonomy" id="46433"/>
    <lineage>
        <taxon>Eukaryota</taxon>
        <taxon>Sar</taxon>
        <taxon>Rhizaria</taxon>
        <taxon>Retaria</taxon>
        <taxon>Foraminifera</taxon>
        <taxon>Monothalamids</taxon>
        <taxon>Reticulomyxidae</taxon>
        <taxon>Reticulomyxa</taxon>
    </lineage>
</organism>
<evidence type="ECO:0000313" key="8">
    <source>
        <dbReference type="EMBL" id="ETO09956.1"/>
    </source>
</evidence>
<feature type="domain" description="Sec16 Sec23-binding" evidence="7">
    <location>
        <begin position="2"/>
        <end position="131"/>
    </location>
</feature>
<keyword evidence="3" id="KW-0853">WD repeat</keyword>
<keyword evidence="9" id="KW-1185">Reference proteome</keyword>
<dbReference type="GO" id="GO:0007029">
    <property type="term" value="P:endoplasmic reticulum organization"/>
    <property type="evidence" value="ECO:0007669"/>
    <property type="project" value="TreeGrafter"/>
</dbReference>
<dbReference type="Pfam" id="PF12931">
    <property type="entry name" value="TPR_Sec16"/>
    <property type="match status" value="1"/>
</dbReference>